<organism evidence="7 8">
    <name type="scientific">Phormidium tenue NIES-30</name>
    <dbReference type="NCBI Taxonomy" id="549789"/>
    <lineage>
        <taxon>Bacteria</taxon>
        <taxon>Bacillati</taxon>
        <taxon>Cyanobacteriota</taxon>
        <taxon>Cyanophyceae</taxon>
        <taxon>Oscillatoriophycideae</taxon>
        <taxon>Oscillatoriales</taxon>
        <taxon>Oscillatoriaceae</taxon>
        <taxon>Phormidium</taxon>
    </lineage>
</organism>
<dbReference type="Proteomes" id="UP000185557">
    <property type="component" value="Unassembled WGS sequence"/>
</dbReference>
<dbReference type="Pfam" id="PF00392">
    <property type="entry name" value="GntR"/>
    <property type="match status" value="1"/>
</dbReference>
<dbReference type="Gene3D" id="3.40.640.10">
    <property type="entry name" value="Type I PLP-dependent aspartate aminotransferase-like (Major domain)"/>
    <property type="match status" value="1"/>
</dbReference>
<evidence type="ECO:0000256" key="3">
    <source>
        <dbReference type="ARBA" id="ARBA00023015"/>
    </source>
</evidence>
<dbReference type="InterPro" id="IPR051446">
    <property type="entry name" value="HTH_trans_reg/aminotransferase"/>
</dbReference>
<comment type="caution">
    <text evidence="7">The sequence shown here is derived from an EMBL/GenBank/DDBJ whole genome shotgun (WGS) entry which is preliminary data.</text>
</comment>
<dbReference type="SUPFAM" id="SSF53383">
    <property type="entry name" value="PLP-dependent transferases"/>
    <property type="match status" value="1"/>
</dbReference>
<evidence type="ECO:0000256" key="4">
    <source>
        <dbReference type="ARBA" id="ARBA00023125"/>
    </source>
</evidence>
<dbReference type="GO" id="GO:0030170">
    <property type="term" value="F:pyridoxal phosphate binding"/>
    <property type="evidence" value="ECO:0007669"/>
    <property type="project" value="InterPro"/>
</dbReference>
<dbReference type="CDD" id="cd00609">
    <property type="entry name" value="AAT_like"/>
    <property type="match status" value="1"/>
</dbReference>
<dbReference type="InterPro" id="IPR015421">
    <property type="entry name" value="PyrdxlP-dep_Trfase_major"/>
</dbReference>
<evidence type="ECO:0000256" key="1">
    <source>
        <dbReference type="ARBA" id="ARBA00005384"/>
    </source>
</evidence>
<dbReference type="CDD" id="cd07377">
    <property type="entry name" value="WHTH_GntR"/>
    <property type="match status" value="1"/>
</dbReference>
<keyword evidence="2" id="KW-0663">Pyridoxal phosphate</keyword>
<gene>
    <name evidence="7" type="ORF">NIES30_14275</name>
</gene>
<dbReference type="InterPro" id="IPR004839">
    <property type="entry name" value="Aminotransferase_I/II_large"/>
</dbReference>
<reference evidence="7 8" key="1">
    <citation type="submission" date="2016-11" db="EMBL/GenBank/DDBJ databases">
        <title>Draft Genome Sequences of Nine Cyanobacterial Strains from Diverse Habitats.</title>
        <authorList>
            <person name="Zhu T."/>
            <person name="Hou S."/>
            <person name="Lu X."/>
            <person name="Hess W.R."/>
        </authorList>
    </citation>
    <scope>NUCLEOTIDE SEQUENCE [LARGE SCALE GENOMIC DNA]</scope>
    <source>
        <strain evidence="7 8">NIES-30</strain>
    </source>
</reference>
<dbReference type="Gene3D" id="1.10.10.10">
    <property type="entry name" value="Winged helix-like DNA-binding domain superfamily/Winged helix DNA-binding domain"/>
    <property type="match status" value="1"/>
</dbReference>
<dbReference type="InterPro" id="IPR015422">
    <property type="entry name" value="PyrdxlP-dep_Trfase_small"/>
</dbReference>
<dbReference type="EMBL" id="MRCG01000010">
    <property type="protein sequence ID" value="OKH47140.1"/>
    <property type="molecule type" value="Genomic_DNA"/>
</dbReference>
<keyword evidence="5" id="KW-0804">Transcription</keyword>
<dbReference type="PANTHER" id="PTHR46577:SF2">
    <property type="entry name" value="TRANSCRIPTIONAL REGULATORY PROTEIN"/>
    <property type="match status" value="1"/>
</dbReference>
<dbReference type="Pfam" id="PF00155">
    <property type="entry name" value="Aminotran_1_2"/>
    <property type="match status" value="1"/>
</dbReference>
<dbReference type="Gene3D" id="3.90.1150.10">
    <property type="entry name" value="Aspartate Aminotransferase, domain 1"/>
    <property type="match status" value="1"/>
</dbReference>
<feature type="domain" description="HTH gntR-type" evidence="6">
    <location>
        <begin position="12"/>
        <end position="80"/>
    </location>
</feature>
<dbReference type="AlphaFoldDB" id="A0A1U7J449"/>
<dbReference type="RefSeq" id="WP_073609088.1">
    <property type="nucleotide sequence ID" value="NZ_MRCG01000010.1"/>
</dbReference>
<dbReference type="SUPFAM" id="SSF46785">
    <property type="entry name" value="Winged helix' DNA-binding domain"/>
    <property type="match status" value="1"/>
</dbReference>
<dbReference type="InterPro" id="IPR015424">
    <property type="entry name" value="PyrdxlP-dep_Trfase"/>
</dbReference>
<dbReference type="PROSITE" id="PS50949">
    <property type="entry name" value="HTH_GNTR"/>
    <property type="match status" value="1"/>
</dbReference>
<dbReference type="SMART" id="SM00345">
    <property type="entry name" value="HTH_GNTR"/>
    <property type="match status" value="1"/>
</dbReference>
<dbReference type="GO" id="GO:0003677">
    <property type="term" value="F:DNA binding"/>
    <property type="evidence" value="ECO:0007669"/>
    <property type="project" value="UniProtKB-KW"/>
</dbReference>
<evidence type="ECO:0000256" key="2">
    <source>
        <dbReference type="ARBA" id="ARBA00022898"/>
    </source>
</evidence>
<keyword evidence="3" id="KW-0805">Transcription regulation</keyword>
<sequence length="502" mass="55360">MPLSPITLAPHQILYEQVADRLQQLITEGTLKPGDRLPSVRKLRAQLSVSTSTVMEAYRLLEDRGLIVVRPQSGYYVKQTTLQLPQEPAPTAPPRQATDIDISLAFEVISLMRDPGLIQLGAALPALEHLPLAQLNRLMGKILRDNTNAAHSYGTPLGCPELRAEFAKRMLDAGCSVHPDQMVITNGANEAIYFCLQALTQPGDTVAIESPTYFAVLEALKCLGLKALTLPTHPRDGISLPHLEEALQTGDVKVVLLVSNFSNPLGSCMDDRKKKHLVELLNQYDRPLIEDDVYGDLCFEGTRPKAIKAFDSENRVLYCASVSKTLSPGLRVGWCTGGRYHGKIAHMKSILNQNTAIAPQLTVAAFLANGGYDRHLRHLRRVYQDQMVHIQQAIRDYFPAETCVTRPTGGHVLWLEMPAGFDSLRLYQEALAQGIAIAPGVMFSASGQCYGNCLRLNTAVSWSEQVEQAIQTLGLLAKKQLAENFLRDDGHRRKNLLTSNAV</sequence>
<comment type="similarity">
    <text evidence="1">In the C-terminal section; belongs to the class-I pyridoxal-phosphate-dependent aminotransferase family.</text>
</comment>
<dbReference type="STRING" id="549789.NIES30_14275"/>
<accession>A0A1U7J449</accession>
<dbReference type="InterPro" id="IPR036390">
    <property type="entry name" value="WH_DNA-bd_sf"/>
</dbReference>
<keyword evidence="4" id="KW-0238">DNA-binding</keyword>
<evidence type="ECO:0000259" key="6">
    <source>
        <dbReference type="PROSITE" id="PS50949"/>
    </source>
</evidence>
<dbReference type="GO" id="GO:0003700">
    <property type="term" value="F:DNA-binding transcription factor activity"/>
    <property type="evidence" value="ECO:0007669"/>
    <property type="project" value="InterPro"/>
</dbReference>
<evidence type="ECO:0000313" key="7">
    <source>
        <dbReference type="EMBL" id="OKH47140.1"/>
    </source>
</evidence>
<dbReference type="InterPro" id="IPR000524">
    <property type="entry name" value="Tscrpt_reg_HTH_GntR"/>
</dbReference>
<proteinExistence type="inferred from homology"/>
<evidence type="ECO:0000313" key="8">
    <source>
        <dbReference type="Proteomes" id="UP000185557"/>
    </source>
</evidence>
<name>A0A1U7J449_9CYAN</name>
<evidence type="ECO:0000256" key="5">
    <source>
        <dbReference type="ARBA" id="ARBA00023163"/>
    </source>
</evidence>
<protein>
    <submittedName>
        <fullName evidence="7">GntR family transcriptional regulator</fullName>
    </submittedName>
</protein>
<dbReference type="InterPro" id="IPR036388">
    <property type="entry name" value="WH-like_DNA-bd_sf"/>
</dbReference>
<dbReference type="PANTHER" id="PTHR46577">
    <property type="entry name" value="HTH-TYPE TRANSCRIPTIONAL REGULATORY PROTEIN GABR"/>
    <property type="match status" value="1"/>
</dbReference>
<dbReference type="OrthoDB" id="9802328at2"/>
<keyword evidence="8" id="KW-1185">Reference proteome</keyword>